<feature type="region of interest" description="Disordered" evidence="5">
    <location>
        <begin position="417"/>
        <end position="531"/>
    </location>
</feature>
<dbReference type="Pfam" id="PF08159">
    <property type="entry name" value="NUC153"/>
    <property type="match status" value="1"/>
</dbReference>
<protein>
    <recommendedName>
        <fullName evidence="10">Pre-rRNA-processing protein ESF1</fullName>
    </recommendedName>
</protein>
<organism evidence="8 9">
    <name type="scientific">Trapa incisa</name>
    <dbReference type="NCBI Taxonomy" id="236973"/>
    <lineage>
        <taxon>Eukaryota</taxon>
        <taxon>Viridiplantae</taxon>
        <taxon>Streptophyta</taxon>
        <taxon>Embryophyta</taxon>
        <taxon>Tracheophyta</taxon>
        <taxon>Spermatophyta</taxon>
        <taxon>Magnoliopsida</taxon>
        <taxon>eudicotyledons</taxon>
        <taxon>Gunneridae</taxon>
        <taxon>Pentapetalae</taxon>
        <taxon>rosids</taxon>
        <taxon>malvids</taxon>
        <taxon>Myrtales</taxon>
        <taxon>Lythraceae</taxon>
        <taxon>Trapa</taxon>
    </lineage>
</organism>
<feature type="compositionally biased region" description="Basic residues" evidence="5">
    <location>
        <begin position="1"/>
        <end position="12"/>
    </location>
</feature>
<comment type="caution">
    <text evidence="8">The sequence shown here is derived from an EMBL/GenBank/DDBJ whole genome shotgun (WGS) entry which is preliminary data.</text>
</comment>
<dbReference type="GO" id="GO:0005730">
    <property type="term" value="C:nucleolus"/>
    <property type="evidence" value="ECO:0007669"/>
    <property type="project" value="UniProtKB-SubCell"/>
</dbReference>
<sequence>MGSKNKNKSKGGRRADDGSSVGNGGDPKIITDSRFAAVHSDPRFQRVPKHKAKVSIDSRFSSMFSDKRFSSSTAPFDKRGRRKEGKSENPLRHYYRMDEHKEKEESEGDEKMEELERGTDVAERAEVSTESEKSGSEPESESEDEAVSAESESTTDTDEDEEGDVYEEEEEAEPQEESVPTIEKETCRLAVVNMDWRHVKAVDLYVLLSSFLPKEGCIISVSVYPSEFGLQRMEDEEVHGPVGLFDDEKDEVDENDEDDIDNEKLREYERSRLRYYYAVVECDSTATADYLYNACDGLEFERSSNVLDLRFIPDSMEFKHPPRDVATEAPANYDGLDFQTRALQQSEIHLTWDEDEPDRIKTLKHKLNADQLAEMELKEFLASDDSGSDEDDENEKLTENQSDKKDYKREKYLALLQEDGDSDGNKEDADDKQDLEITFNTGLEDLSKRLLEKKEQKSETVFEATLRKRREKKKMMRNSKSKDLSGDEEDGDTNLEEMEEPGDFFMEEPPTKKIKKAGRSEAKKAETQLQDAEASKAELELLVADETGVDNGPKGYNIKRKKAKGKKGREDPEDEIAKIPAADYNDPRFAPAFNSPLFALDPTDPQYKRSAAYLRQAALNSQKGNKKGPVIREPEKPQADVKPPSPDINKAEAAISDSQPAKEKRELSSLVRSVKMKSKQVQLPKKHGERSSVWRINCTSWIRGLSVLVGGDPT</sequence>
<reference evidence="8 9" key="1">
    <citation type="journal article" date="2023" name="Hortic Res">
        <title>Pangenome of water caltrop reveals structural variations and asymmetric subgenome divergence after allopolyploidization.</title>
        <authorList>
            <person name="Zhang X."/>
            <person name="Chen Y."/>
            <person name="Wang L."/>
            <person name="Yuan Y."/>
            <person name="Fang M."/>
            <person name="Shi L."/>
            <person name="Lu R."/>
            <person name="Comes H.P."/>
            <person name="Ma Y."/>
            <person name="Chen Y."/>
            <person name="Huang G."/>
            <person name="Zhou Y."/>
            <person name="Zheng Z."/>
            <person name="Qiu Y."/>
        </authorList>
    </citation>
    <scope>NUCLEOTIDE SEQUENCE [LARGE SCALE GENOMIC DNA]</scope>
    <source>
        <tissue evidence="8">Roots</tissue>
    </source>
</reference>
<name>A0AAN7LGW6_9MYRT</name>
<feature type="region of interest" description="Disordered" evidence="5">
    <location>
        <begin position="547"/>
        <end position="587"/>
    </location>
</feature>
<dbReference type="GO" id="GO:0006364">
    <property type="term" value="P:rRNA processing"/>
    <property type="evidence" value="ECO:0007669"/>
    <property type="project" value="InterPro"/>
</dbReference>
<feature type="compositionally biased region" description="Basic residues" evidence="5">
    <location>
        <begin position="674"/>
        <end position="688"/>
    </location>
</feature>
<evidence type="ECO:0000256" key="4">
    <source>
        <dbReference type="ARBA" id="ARBA00023242"/>
    </source>
</evidence>
<dbReference type="AlphaFoldDB" id="A0AAN7LGW6"/>
<feature type="region of interest" description="Disordered" evidence="5">
    <location>
        <begin position="1"/>
        <end position="182"/>
    </location>
</feature>
<dbReference type="Pfam" id="PF25121">
    <property type="entry name" value="RRM_ESF1"/>
    <property type="match status" value="1"/>
</dbReference>
<evidence type="ECO:0000256" key="5">
    <source>
        <dbReference type="SAM" id="MobiDB-lite"/>
    </source>
</evidence>
<feature type="compositionally biased region" description="Basic and acidic residues" evidence="5">
    <location>
        <begin position="395"/>
        <end position="404"/>
    </location>
</feature>
<gene>
    <name evidence="8" type="ORF">SAY87_017031</name>
</gene>
<dbReference type="InterPro" id="IPR039754">
    <property type="entry name" value="Esf1"/>
</dbReference>
<feature type="compositionally biased region" description="Basic and acidic residues" evidence="5">
    <location>
        <begin position="85"/>
        <end position="104"/>
    </location>
</feature>
<evidence type="ECO:0000313" key="9">
    <source>
        <dbReference type="Proteomes" id="UP001345219"/>
    </source>
</evidence>
<dbReference type="PANTHER" id="PTHR12202:SF0">
    <property type="entry name" value="ESF1 HOMOLOG"/>
    <property type="match status" value="1"/>
</dbReference>
<feature type="compositionally biased region" description="Basic residues" evidence="5">
    <location>
        <begin position="557"/>
        <end position="567"/>
    </location>
</feature>
<evidence type="ECO:0000256" key="3">
    <source>
        <dbReference type="ARBA" id="ARBA00023054"/>
    </source>
</evidence>
<evidence type="ECO:0000256" key="2">
    <source>
        <dbReference type="ARBA" id="ARBA00009087"/>
    </source>
</evidence>
<dbReference type="InterPro" id="IPR056750">
    <property type="entry name" value="RRM_ESF1"/>
</dbReference>
<feature type="compositionally biased region" description="Acidic residues" evidence="5">
    <location>
        <begin position="138"/>
        <end position="176"/>
    </location>
</feature>
<feature type="compositionally biased region" description="Basic and acidic residues" evidence="5">
    <location>
        <begin position="423"/>
        <end position="435"/>
    </location>
</feature>
<accession>A0AAN7LGW6</accession>
<comment type="subcellular location">
    <subcellularLocation>
        <location evidence="1">Nucleus</location>
        <location evidence="1">Nucleolus</location>
    </subcellularLocation>
</comment>
<dbReference type="Proteomes" id="UP001345219">
    <property type="component" value="Chromosome 13"/>
</dbReference>
<feature type="compositionally biased region" description="Basic and acidic residues" evidence="5">
    <location>
        <begin position="630"/>
        <end position="639"/>
    </location>
</feature>
<dbReference type="GO" id="GO:0003723">
    <property type="term" value="F:RNA binding"/>
    <property type="evidence" value="ECO:0007669"/>
    <property type="project" value="TreeGrafter"/>
</dbReference>
<feature type="domain" description="NUC153" evidence="6">
    <location>
        <begin position="586"/>
        <end position="610"/>
    </location>
</feature>
<evidence type="ECO:0000313" key="8">
    <source>
        <dbReference type="EMBL" id="KAK4780925.1"/>
    </source>
</evidence>
<evidence type="ECO:0000259" key="6">
    <source>
        <dbReference type="Pfam" id="PF08159"/>
    </source>
</evidence>
<keyword evidence="4" id="KW-0539">Nucleus</keyword>
<feature type="compositionally biased region" description="Acidic residues" evidence="5">
    <location>
        <begin position="486"/>
        <end position="506"/>
    </location>
</feature>
<dbReference type="EMBL" id="JAXIOK010000001">
    <property type="protein sequence ID" value="KAK4780925.1"/>
    <property type="molecule type" value="Genomic_DNA"/>
</dbReference>
<feature type="region of interest" description="Disordered" evidence="5">
    <location>
        <begin position="382"/>
        <end position="404"/>
    </location>
</feature>
<feature type="compositionally biased region" description="Basic and acidic residues" evidence="5">
    <location>
        <begin position="114"/>
        <end position="136"/>
    </location>
</feature>
<keyword evidence="3" id="KW-0175">Coiled coil</keyword>
<evidence type="ECO:0008006" key="10">
    <source>
        <dbReference type="Google" id="ProtNLM"/>
    </source>
</evidence>
<comment type="similarity">
    <text evidence="2">Belongs to the ESF1 family.</text>
</comment>
<feature type="compositionally biased region" description="Basic and acidic residues" evidence="5">
    <location>
        <begin position="445"/>
        <end position="460"/>
    </location>
</feature>
<proteinExistence type="inferred from homology"/>
<feature type="compositionally biased region" description="Basic residues" evidence="5">
    <location>
        <begin position="467"/>
        <end position="479"/>
    </location>
</feature>
<evidence type="ECO:0000259" key="7">
    <source>
        <dbReference type="Pfam" id="PF25121"/>
    </source>
</evidence>
<evidence type="ECO:0000256" key="1">
    <source>
        <dbReference type="ARBA" id="ARBA00004604"/>
    </source>
</evidence>
<dbReference type="InterPro" id="IPR012580">
    <property type="entry name" value="NUC153"/>
</dbReference>
<feature type="region of interest" description="Disordered" evidence="5">
    <location>
        <begin position="614"/>
        <end position="689"/>
    </location>
</feature>
<dbReference type="PANTHER" id="PTHR12202">
    <property type="entry name" value="ESF1 HOMOLOG"/>
    <property type="match status" value="1"/>
</dbReference>
<keyword evidence="9" id="KW-1185">Reference proteome</keyword>
<feature type="domain" description="ESF1 RRM" evidence="7">
    <location>
        <begin position="186"/>
        <end position="327"/>
    </location>
</feature>